<proteinExistence type="predicted"/>
<dbReference type="PANTHER" id="PTHR30595:SF6">
    <property type="entry name" value="SCHLAFEN ALBA-2 DOMAIN-CONTAINING PROTEIN"/>
    <property type="match status" value="1"/>
</dbReference>
<evidence type="ECO:0000259" key="1">
    <source>
        <dbReference type="Pfam" id="PF04326"/>
    </source>
</evidence>
<dbReference type="InterPro" id="IPR007421">
    <property type="entry name" value="Schlafen_AlbA_2_dom"/>
</dbReference>
<dbReference type="Gene3D" id="3.30.950.30">
    <property type="entry name" value="Schlafen, AAA domain"/>
    <property type="match status" value="1"/>
</dbReference>
<dbReference type="InterPro" id="IPR038475">
    <property type="entry name" value="RecG_C_sf"/>
</dbReference>
<name>A0A1G2EVN1_9BACT</name>
<dbReference type="Gene3D" id="3.30.565.60">
    <property type="match status" value="1"/>
</dbReference>
<reference evidence="2 3" key="1">
    <citation type="journal article" date="2016" name="Nat. Commun.">
        <title>Thousands of microbial genomes shed light on interconnected biogeochemical processes in an aquifer system.</title>
        <authorList>
            <person name="Anantharaman K."/>
            <person name="Brown C.T."/>
            <person name="Hug L.A."/>
            <person name="Sharon I."/>
            <person name="Castelle C.J."/>
            <person name="Probst A.J."/>
            <person name="Thomas B.C."/>
            <person name="Singh A."/>
            <person name="Wilkins M.J."/>
            <person name="Karaoz U."/>
            <person name="Brodie E.L."/>
            <person name="Williams K.H."/>
            <person name="Hubbard S.S."/>
            <person name="Banfield J.F."/>
        </authorList>
    </citation>
    <scope>NUCLEOTIDE SEQUENCE [LARGE SCALE GENOMIC DNA]</scope>
</reference>
<sequence length="481" mass="55281">MSMEQKDFEKLIKDLSALPTETESVEFKENHFTKEEIGKRISALSNAANLHDQKYGYLIFGIQDTTHKIMGTTFIPSQERVGNEELEFWLSKNINPKIDFRIYEQSFEDKKIALFIIPPAINQPVKFQNIAYIRVGSTTPKLSDYPDKESKIWNNINRKSFEKGIAKEHLTVSEVLKLLDYGKYFSLTKQELPSETNLFVEKMIQHGLVKKVFDDSYDITNLGAILFAKNLVDFPTVKRKSVRVVIYKGNTRVDRVKEQEGSFGYAISFESLLDYINDKLPQNEDISRSLRKEVKMYPEVAIREFVANALIHQDLSISGAGPMIEIFDDRIEITNTGEPLIDTDRFIDHPPRSRNEDMASFMRQIGVCEEGGTGIDRALINIALFQLPAPNFQKFDNFTRVTLYARKELKDMTIDDKVRACFQHCVLKYVENLRMTNATLRERLGIGEKNYPAASAIIKATTEKGLIKESERPKEYVPIWA</sequence>
<dbReference type="Pfam" id="PF04326">
    <property type="entry name" value="SLFN_AlbA_2"/>
    <property type="match status" value="1"/>
</dbReference>
<organism evidence="2 3">
    <name type="scientific">Candidatus Niyogibacteria bacterium RIFCSPLOWO2_01_FULL_45_48</name>
    <dbReference type="NCBI Taxonomy" id="1801724"/>
    <lineage>
        <taxon>Bacteria</taxon>
        <taxon>Candidatus Niyogiibacteriota</taxon>
    </lineage>
</organism>
<protein>
    <submittedName>
        <fullName evidence="2">Transcriptional regulator</fullName>
    </submittedName>
</protein>
<evidence type="ECO:0000313" key="2">
    <source>
        <dbReference type="EMBL" id="OGZ29430.1"/>
    </source>
</evidence>
<comment type="caution">
    <text evidence="2">The sequence shown here is derived from an EMBL/GenBank/DDBJ whole genome shotgun (WGS) entry which is preliminary data.</text>
</comment>
<feature type="domain" description="Schlafen AlbA-2" evidence="1">
    <location>
        <begin position="21"/>
        <end position="141"/>
    </location>
</feature>
<gene>
    <name evidence="2" type="ORF">A2931_01450</name>
</gene>
<dbReference type="AlphaFoldDB" id="A0A1G2EVN1"/>
<dbReference type="PANTHER" id="PTHR30595">
    <property type="entry name" value="GLPR-RELATED TRANSCRIPTIONAL REPRESSOR"/>
    <property type="match status" value="1"/>
</dbReference>
<dbReference type="Pfam" id="PF13749">
    <property type="entry name" value="HATPase_c_4"/>
    <property type="match status" value="1"/>
</dbReference>
<evidence type="ECO:0000313" key="3">
    <source>
        <dbReference type="Proteomes" id="UP000177486"/>
    </source>
</evidence>
<dbReference type="Proteomes" id="UP000177486">
    <property type="component" value="Unassembled WGS sequence"/>
</dbReference>
<dbReference type="InterPro" id="IPR038461">
    <property type="entry name" value="Schlafen_AlbA_2_dom_sf"/>
</dbReference>
<accession>A0A1G2EVN1</accession>
<dbReference type="EMBL" id="MHMQ01000036">
    <property type="protein sequence ID" value="OGZ29430.1"/>
    <property type="molecule type" value="Genomic_DNA"/>
</dbReference>